<keyword evidence="5 13" id="KW-0479">Metal-binding</keyword>
<dbReference type="SFLD" id="SFLDS00003">
    <property type="entry name" value="Haloacid_Dehalogenase"/>
    <property type="match status" value="1"/>
</dbReference>
<feature type="transmembrane region" description="Helical" evidence="13">
    <location>
        <begin position="495"/>
        <end position="512"/>
    </location>
</feature>
<evidence type="ECO:0000256" key="13">
    <source>
        <dbReference type="RuleBase" id="RU362082"/>
    </source>
</evidence>
<evidence type="ECO:0000256" key="9">
    <source>
        <dbReference type="ARBA" id="ARBA00022967"/>
    </source>
</evidence>
<feature type="transmembrane region" description="Helical" evidence="13">
    <location>
        <begin position="1056"/>
        <end position="1080"/>
    </location>
</feature>
<dbReference type="Pfam" id="PF13246">
    <property type="entry name" value="Cation_ATPase"/>
    <property type="match status" value="1"/>
</dbReference>
<comment type="subcellular location">
    <subcellularLocation>
        <location evidence="1 13">Membrane</location>
        <topology evidence="1 13">Multi-pass membrane protein</topology>
    </subcellularLocation>
</comment>
<keyword evidence="4 13" id="KW-0812">Transmembrane</keyword>
<keyword evidence="10 13" id="KW-1133">Transmembrane helix</keyword>
<feature type="transmembrane region" description="Helical" evidence="13">
    <location>
        <begin position="294"/>
        <end position="316"/>
    </location>
</feature>
<accession>A0ABM1ZVI4</accession>
<dbReference type="PROSITE" id="PS01229">
    <property type="entry name" value="COF_2"/>
    <property type="match status" value="1"/>
</dbReference>
<feature type="transmembrane region" description="Helical" evidence="13">
    <location>
        <begin position="1092"/>
        <end position="1108"/>
    </location>
</feature>
<feature type="transmembrane region" description="Helical" evidence="13">
    <location>
        <begin position="532"/>
        <end position="551"/>
    </location>
</feature>
<dbReference type="SUPFAM" id="SSF81653">
    <property type="entry name" value="Calcium ATPase, transduction domain A"/>
    <property type="match status" value="1"/>
</dbReference>
<keyword evidence="7 13" id="KW-0067">ATP-binding</keyword>
<evidence type="ECO:0000256" key="11">
    <source>
        <dbReference type="ARBA" id="ARBA00023136"/>
    </source>
</evidence>
<evidence type="ECO:0000256" key="1">
    <source>
        <dbReference type="ARBA" id="ARBA00004141"/>
    </source>
</evidence>
<feature type="transmembrane region" description="Helical" evidence="13">
    <location>
        <begin position="1249"/>
        <end position="1272"/>
    </location>
</feature>
<dbReference type="InterPro" id="IPR006544">
    <property type="entry name" value="P-type_TPase_V"/>
</dbReference>
<evidence type="ECO:0000313" key="17">
    <source>
        <dbReference type="EnsemblMetazoa" id="AALFPA23_022061.P32662"/>
    </source>
</evidence>
<dbReference type="InterPro" id="IPR023214">
    <property type="entry name" value="HAD_sf"/>
</dbReference>
<keyword evidence="11 13" id="KW-0472">Membrane</keyword>
<dbReference type="InterPro" id="IPR036412">
    <property type="entry name" value="HAD-like_sf"/>
</dbReference>
<reference evidence="18" key="1">
    <citation type="journal article" date="2015" name="Proc. Natl. Acad. Sci. U.S.A.">
        <title>Genome sequence of the Asian Tiger mosquito, Aedes albopictus, reveals insights into its biology, genetics, and evolution.</title>
        <authorList>
            <person name="Chen X.G."/>
            <person name="Jiang X."/>
            <person name="Gu J."/>
            <person name="Xu M."/>
            <person name="Wu Y."/>
            <person name="Deng Y."/>
            <person name="Zhang C."/>
            <person name="Bonizzoni M."/>
            <person name="Dermauw W."/>
            <person name="Vontas J."/>
            <person name="Armbruster P."/>
            <person name="Huang X."/>
            <person name="Yang Y."/>
            <person name="Zhang H."/>
            <person name="He W."/>
            <person name="Peng H."/>
            <person name="Liu Y."/>
            <person name="Wu K."/>
            <person name="Chen J."/>
            <person name="Lirakis M."/>
            <person name="Topalis P."/>
            <person name="Van Leeuwen T."/>
            <person name="Hall A.B."/>
            <person name="Jiang X."/>
            <person name="Thorpe C."/>
            <person name="Mueller R.L."/>
            <person name="Sun C."/>
            <person name="Waterhouse R.M."/>
            <person name="Yan G."/>
            <person name="Tu Z.J."/>
            <person name="Fang X."/>
            <person name="James A.A."/>
        </authorList>
    </citation>
    <scope>NUCLEOTIDE SEQUENCE [LARGE SCALE GENOMIC DNA]</scope>
    <source>
        <strain evidence="18">Foshan</strain>
    </source>
</reference>
<feature type="domain" description="P-type ATPase A" evidence="15">
    <location>
        <begin position="358"/>
        <end position="477"/>
    </location>
</feature>
<evidence type="ECO:0000259" key="15">
    <source>
        <dbReference type="Pfam" id="PF00122"/>
    </source>
</evidence>
<dbReference type="NCBIfam" id="TIGR01494">
    <property type="entry name" value="ATPase_P-type"/>
    <property type="match status" value="2"/>
</dbReference>
<proteinExistence type="inferred from homology"/>
<evidence type="ECO:0000256" key="7">
    <source>
        <dbReference type="ARBA" id="ARBA00022840"/>
    </source>
</evidence>
<dbReference type="Gene3D" id="3.40.50.1000">
    <property type="entry name" value="HAD superfamily/HAD-like"/>
    <property type="match status" value="1"/>
</dbReference>
<comment type="similarity">
    <text evidence="2 13">Belongs to the cation transport ATPase (P-type) (TC 3.A.3) family. Type V subfamily.</text>
</comment>
<feature type="region of interest" description="Disordered" evidence="14">
    <location>
        <begin position="42"/>
        <end position="62"/>
    </location>
</feature>
<dbReference type="InterPro" id="IPR023298">
    <property type="entry name" value="ATPase_P-typ_TM_dom_sf"/>
</dbReference>
<evidence type="ECO:0000256" key="3">
    <source>
        <dbReference type="ARBA" id="ARBA00022553"/>
    </source>
</evidence>
<dbReference type="SUPFAM" id="SSF56784">
    <property type="entry name" value="HAD-like"/>
    <property type="match status" value="1"/>
</dbReference>
<dbReference type="GeneID" id="109397096"/>
<keyword evidence="18" id="KW-1185">Reference proteome</keyword>
<dbReference type="Gene3D" id="3.40.1110.10">
    <property type="entry name" value="Calcium-transporting ATPase, cytoplasmic domain N"/>
    <property type="match status" value="1"/>
</dbReference>
<protein>
    <recommendedName>
        <fullName evidence="13">Cation-transporting ATPase</fullName>
        <ecNumber evidence="13">7.2.2.-</ecNumber>
    </recommendedName>
</protein>
<keyword evidence="6 13" id="KW-0547">Nucleotide-binding</keyword>
<sequence length="1324" mass="148697">MPLDNNKDHPPPGSGGPTSPVPSLKTADIPDQANGYQELYSSMRSNKSNKSKTSIYDRNHEKLHPEGMSTLVELLTETSQASIHDILNDGEEDQMFITGYEKSPVKSFFTHLGFFLTLGIMRLVMHWWQHWLLLATHRKCSLEVAQKVLVHERYQGKHDAFYVKNVINMDAESIKEVASNSKRLSPNGRNIVKELEQIGITDRVQFFQQVTPFQVAFHQAGGKFDHFNEIRFFSCKKLRYIWNKNSKRFVKLTGLDVRVPSVTIHHTKGLSVYEQNIRRLVYGTNEILIPLKGVFTLLFLEVLNPFYVFQIFSVMLWFVYDYYYYATVIILMSGFGITASILQTQKNQKALYSTVKNSDTATVVRDNCESEQIETRYLVPGDVVEIPATGCTMQCDAVLISGNCILDESMLTGESVPVTKTPLPLKRDLNYDHKEHARHTLFCGTKVIQTRYIGSEKVLVKVINTGNITAKGGLIRSILYPPPVDYKFEKDSYKFIMVLAFLAGCGFLYTVVTKIMRGVGALKIIVESLDLITIAVPPALPAAMTVGRMYAQKRLQKNNIYCVSPRAINVSGSIDCVCFDKTGTLTEDGLDMWGVLPKDSTNNFQIPLTQINRLPMTEHLLGGMVTCHSITFVNGEMRGDPLDLKIFESTGWILEEANVSDETKYDLLFPTIVKPPRGGSKDDLNLELDVAYDNSNDIGIVREFSFTSALQRMSVITRKLSDNHFNVYVKGSPEMISSLCKADSIPEDFTTKLGFYAQQGYRIIAIAYKSLDKKMNYSKVQKVSREKVECDLEFLGFVILENRLKADTEEVIESLNVANVRCIMVTGDNLLTAASVAHDCGMVMPGQSLVTLTAHVDKNNPNKHFLSYDITGQPQLTQSDIINDNKVSDDKRNGNYTLMTQSNSISSCDTVDTCTISTQVSVFEKEEHRISIDVDSEKGVSVSGVQGGSFRFALTGKTWAIVKEHFPELVPTIITFGTVFARMSPDQKQHLITDLQNLGYYVAMCGDGANDCGALKAAHTGISLSEAESSVASPFTSKSPTIACVPKVIKEGRAALVTSFGIFKYMAAYSLVQFASVLILYSIDSNLTDLEFLYIDLFIISVTAFFFGKTSSYDGPLVKQVPSNSLISLSPLLSLGLHLIVALGFQVAGWYHIQAQSWFVPFNYSDELALNDLGCYENYAIFSISCYQYIILAIVFSKGAPYRKSIVSNYGFLVSIIINTALSILLTLYPPVWLQDLFQLVIPQEDITFRAYLVGYGLANFIIALFIEKYIIDEIAFKKLRYRWHNIAKSRRKYLLIEHNFRKEVQHPSDFKTVLGWSSEKYDY</sequence>
<evidence type="ECO:0000256" key="2">
    <source>
        <dbReference type="ARBA" id="ARBA00006000"/>
    </source>
</evidence>
<keyword evidence="9 13" id="KW-1278">Translocase</keyword>
<dbReference type="Proteomes" id="UP000069940">
    <property type="component" value="Unassembled WGS sequence"/>
</dbReference>
<dbReference type="SFLD" id="SFLDF00027">
    <property type="entry name" value="p-type_atpase"/>
    <property type="match status" value="1"/>
</dbReference>
<feature type="domain" description="P5B-type ATPase N-terminal" evidence="16">
    <location>
        <begin position="91"/>
        <end position="243"/>
    </location>
</feature>
<keyword evidence="8 13" id="KW-0460">Magnesium</keyword>
<dbReference type="PANTHER" id="PTHR45630">
    <property type="entry name" value="CATION-TRANSPORTING ATPASE-RELATED"/>
    <property type="match status" value="1"/>
</dbReference>
<evidence type="ECO:0000256" key="12">
    <source>
        <dbReference type="ARBA" id="ARBA00049360"/>
    </source>
</evidence>
<dbReference type="InterPro" id="IPR008250">
    <property type="entry name" value="ATPase_P-typ_transduc_dom_A_sf"/>
</dbReference>
<dbReference type="EC" id="7.2.2.-" evidence="13"/>
<dbReference type="InterPro" id="IPR001757">
    <property type="entry name" value="P_typ_ATPase"/>
</dbReference>
<dbReference type="PRINTS" id="PR00119">
    <property type="entry name" value="CATATPASE"/>
</dbReference>
<reference evidence="17" key="2">
    <citation type="submission" date="2025-05" db="UniProtKB">
        <authorList>
            <consortium name="EnsemblMetazoa"/>
        </authorList>
    </citation>
    <scope>IDENTIFICATION</scope>
    <source>
        <strain evidence="17">Foshan</strain>
    </source>
</reference>
<dbReference type="PROSITE" id="PS00154">
    <property type="entry name" value="ATPASE_E1_E2"/>
    <property type="match status" value="1"/>
</dbReference>
<evidence type="ECO:0000256" key="10">
    <source>
        <dbReference type="ARBA" id="ARBA00022989"/>
    </source>
</evidence>
<dbReference type="SUPFAM" id="SSF81665">
    <property type="entry name" value="Calcium ATPase, transmembrane domain M"/>
    <property type="match status" value="1"/>
</dbReference>
<dbReference type="InterPro" id="IPR044492">
    <property type="entry name" value="P_typ_ATPase_HD_dom"/>
</dbReference>
<feature type="compositionally biased region" description="Basic and acidic residues" evidence="14">
    <location>
        <begin position="1"/>
        <end position="10"/>
    </location>
</feature>
<keyword evidence="3" id="KW-0597">Phosphoprotein</keyword>
<feature type="transmembrane region" description="Helical" evidence="13">
    <location>
        <begin position="1129"/>
        <end position="1153"/>
    </location>
</feature>
<evidence type="ECO:0000256" key="6">
    <source>
        <dbReference type="ARBA" id="ARBA00022741"/>
    </source>
</evidence>
<organism evidence="17 18">
    <name type="scientific">Aedes albopictus</name>
    <name type="common">Asian tiger mosquito</name>
    <name type="synonym">Stegomyia albopicta</name>
    <dbReference type="NCBI Taxonomy" id="7160"/>
    <lineage>
        <taxon>Eukaryota</taxon>
        <taxon>Metazoa</taxon>
        <taxon>Ecdysozoa</taxon>
        <taxon>Arthropoda</taxon>
        <taxon>Hexapoda</taxon>
        <taxon>Insecta</taxon>
        <taxon>Pterygota</taxon>
        <taxon>Neoptera</taxon>
        <taxon>Endopterygota</taxon>
        <taxon>Diptera</taxon>
        <taxon>Nematocera</taxon>
        <taxon>Culicoidea</taxon>
        <taxon>Culicidae</taxon>
        <taxon>Culicinae</taxon>
        <taxon>Aedini</taxon>
        <taxon>Aedes</taxon>
        <taxon>Stegomyia</taxon>
    </lineage>
</organism>
<evidence type="ECO:0000256" key="8">
    <source>
        <dbReference type="ARBA" id="ARBA00022842"/>
    </source>
</evidence>
<dbReference type="Pfam" id="PF00122">
    <property type="entry name" value="E1-E2_ATPase"/>
    <property type="match status" value="1"/>
</dbReference>
<feature type="compositionally biased region" description="Low complexity" evidence="14">
    <location>
        <begin position="42"/>
        <end position="54"/>
    </location>
</feature>
<dbReference type="InterPro" id="IPR059000">
    <property type="entry name" value="ATPase_P-type_domA"/>
</dbReference>
<dbReference type="EnsemblMetazoa" id="AALFPA23_022061.R32662">
    <property type="protein sequence ID" value="AALFPA23_022061.P32662"/>
    <property type="gene ID" value="AALFPA23_022061"/>
</dbReference>
<dbReference type="InterPro" id="IPR047819">
    <property type="entry name" value="P5A-ATPase_N"/>
</dbReference>
<dbReference type="SUPFAM" id="SSF81660">
    <property type="entry name" value="Metal cation-transporting ATPase, ATP-binding domain N"/>
    <property type="match status" value="1"/>
</dbReference>
<dbReference type="InterPro" id="IPR023299">
    <property type="entry name" value="ATPase_P-typ_cyto_dom_N"/>
</dbReference>
<feature type="transmembrane region" description="Helical" evidence="13">
    <location>
        <begin position="322"/>
        <end position="342"/>
    </location>
</feature>
<dbReference type="PANTHER" id="PTHR45630:SF8">
    <property type="entry name" value="CATION-TRANSPORTING ATPASE"/>
    <property type="match status" value="1"/>
</dbReference>
<evidence type="ECO:0000256" key="5">
    <source>
        <dbReference type="ARBA" id="ARBA00022723"/>
    </source>
</evidence>
<dbReference type="RefSeq" id="XP_019524963.3">
    <property type="nucleotide sequence ID" value="XM_019669418.3"/>
</dbReference>
<feature type="transmembrane region" description="Helical" evidence="13">
    <location>
        <begin position="1209"/>
        <end position="1229"/>
    </location>
</feature>
<dbReference type="Pfam" id="PF12409">
    <property type="entry name" value="P5-ATPase"/>
    <property type="match status" value="1"/>
</dbReference>
<evidence type="ECO:0000256" key="4">
    <source>
        <dbReference type="ARBA" id="ARBA00022692"/>
    </source>
</evidence>
<dbReference type="SFLD" id="SFLDG00002">
    <property type="entry name" value="C1.7:_P-type_atpase_like"/>
    <property type="match status" value="1"/>
</dbReference>
<dbReference type="Gene3D" id="1.20.1110.10">
    <property type="entry name" value="Calcium-transporting ATPase, transmembrane domain"/>
    <property type="match status" value="1"/>
</dbReference>
<evidence type="ECO:0000313" key="18">
    <source>
        <dbReference type="Proteomes" id="UP000069940"/>
    </source>
</evidence>
<dbReference type="NCBIfam" id="TIGR01657">
    <property type="entry name" value="P-ATPase-V"/>
    <property type="match status" value="1"/>
</dbReference>
<dbReference type="InterPro" id="IPR018303">
    <property type="entry name" value="ATPase_P-typ_P_site"/>
</dbReference>
<evidence type="ECO:0000259" key="16">
    <source>
        <dbReference type="Pfam" id="PF12409"/>
    </source>
</evidence>
<feature type="region of interest" description="Disordered" evidence="14">
    <location>
        <begin position="1"/>
        <end position="30"/>
    </location>
</feature>
<name>A0ABM1ZVI4_AEDAL</name>
<evidence type="ECO:0000256" key="14">
    <source>
        <dbReference type="SAM" id="MobiDB-lite"/>
    </source>
</evidence>
<comment type="catalytic activity">
    <reaction evidence="12 13">
        <text>ATP + H2O = ADP + phosphate + H(+)</text>
        <dbReference type="Rhea" id="RHEA:13065"/>
        <dbReference type="ChEBI" id="CHEBI:15377"/>
        <dbReference type="ChEBI" id="CHEBI:15378"/>
        <dbReference type="ChEBI" id="CHEBI:30616"/>
        <dbReference type="ChEBI" id="CHEBI:43474"/>
        <dbReference type="ChEBI" id="CHEBI:456216"/>
    </reaction>
</comment>
<dbReference type="Gene3D" id="2.70.150.10">
    <property type="entry name" value="Calcium-transporting ATPase, cytoplasmic transduction domain A"/>
    <property type="match status" value="1"/>
</dbReference>